<dbReference type="InterPro" id="IPR036397">
    <property type="entry name" value="RNaseH_sf"/>
</dbReference>
<sequence length="170" mass="20051">ELFTNYFIEEIVPTIKRNFPHQRVIVTMDNASCHPKELNDIDNLIDVQFLPPNTTSLIQPCDQQVTFSLKSRLRNVYYTKLLTHMRTHPQDANPYQDFLKIYTLREAVNDLAKCWYELPQSIIDQSYKNLLERKLLQDGLARDFEGFMDDFEGFTEEQPTVNFNLQNQAN</sequence>
<evidence type="ECO:0000313" key="3">
    <source>
        <dbReference type="Proteomes" id="UP001497623"/>
    </source>
</evidence>
<protein>
    <recommendedName>
        <fullName evidence="1">DDE-1 domain-containing protein</fullName>
    </recommendedName>
</protein>
<dbReference type="Pfam" id="PF03184">
    <property type="entry name" value="DDE_1"/>
    <property type="match status" value="1"/>
</dbReference>
<dbReference type="Gene3D" id="3.30.420.10">
    <property type="entry name" value="Ribonuclease H-like superfamily/Ribonuclease H"/>
    <property type="match status" value="1"/>
</dbReference>
<reference evidence="2 3" key="1">
    <citation type="submission" date="2024-05" db="EMBL/GenBank/DDBJ databases">
        <authorList>
            <person name="Wallberg A."/>
        </authorList>
    </citation>
    <scope>NUCLEOTIDE SEQUENCE [LARGE SCALE GENOMIC DNA]</scope>
</reference>
<dbReference type="Proteomes" id="UP001497623">
    <property type="component" value="Unassembled WGS sequence"/>
</dbReference>
<accession>A0AAV2SU39</accession>
<feature type="non-terminal residue" evidence="2">
    <location>
        <position position="170"/>
    </location>
</feature>
<evidence type="ECO:0000259" key="1">
    <source>
        <dbReference type="Pfam" id="PF03184"/>
    </source>
</evidence>
<dbReference type="InterPro" id="IPR004875">
    <property type="entry name" value="DDE_SF_endonuclease_dom"/>
</dbReference>
<dbReference type="EMBL" id="CAXKWB010112425">
    <property type="protein sequence ID" value="CAL4234011.1"/>
    <property type="molecule type" value="Genomic_DNA"/>
</dbReference>
<dbReference type="GO" id="GO:0003676">
    <property type="term" value="F:nucleic acid binding"/>
    <property type="evidence" value="ECO:0007669"/>
    <property type="project" value="InterPro"/>
</dbReference>
<name>A0AAV2SU39_MEGNR</name>
<feature type="non-terminal residue" evidence="2">
    <location>
        <position position="1"/>
    </location>
</feature>
<gene>
    <name evidence="2" type="ORF">MNOR_LOCUS39964</name>
</gene>
<comment type="caution">
    <text evidence="2">The sequence shown here is derived from an EMBL/GenBank/DDBJ whole genome shotgun (WGS) entry which is preliminary data.</text>
</comment>
<dbReference type="AlphaFoldDB" id="A0AAV2SU39"/>
<organism evidence="2 3">
    <name type="scientific">Meganyctiphanes norvegica</name>
    <name type="common">Northern krill</name>
    <name type="synonym">Thysanopoda norvegica</name>
    <dbReference type="NCBI Taxonomy" id="48144"/>
    <lineage>
        <taxon>Eukaryota</taxon>
        <taxon>Metazoa</taxon>
        <taxon>Ecdysozoa</taxon>
        <taxon>Arthropoda</taxon>
        <taxon>Crustacea</taxon>
        <taxon>Multicrustacea</taxon>
        <taxon>Malacostraca</taxon>
        <taxon>Eumalacostraca</taxon>
        <taxon>Eucarida</taxon>
        <taxon>Euphausiacea</taxon>
        <taxon>Euphausiidae</taxon>
        <taxon>Meganyctiphanes</taxon>
    </lineage>
</organism>
<keyword evidence="3" id="KW-1185">Reference proteome</keyword>
<evidence type="ECO:0000313" key="2">
    <source>
        <dbReference type="EMBL" id="CAL4234011.1"/>
    </source>
</evidence>
<feature type="domain" description="DDE-1" evidence="1">
    <location>
        <begin position="2"/>
        <end position="127"/>
    </location>
</feature>
<proteinExistence type="predicted"/>